<dbReference type="EMBL" id="PDLM01000018">
    <property type="protein sequence ID" value="RDW58101.1"/>
    <property type="molecule type" value="Genomic_DNA"/>
</dbReference>
<sequence>MATTETTTLPAATIPLEAGSEIKNESPPLLDPRFAALKREIIKPEYEEAVTASYQRLLKALEAEAAKIVEQQQAAIPEVAWADVVANGNTIPEEIANRVKETGCVIFRGVVPEQQALEWKAELKQYTEDHRGVGGKPMSNPTFWLLYWTRPQVQARSHPEILKAMQATSKLWNVKDDTLPIDMSSQVHYADRFRIRRPGDMEYVLKAHLDSSAIERWEDEVFRSNYEEIFKGNWEDYDPWCMDNRPNAKVDLYRKQGSCSAFRSMQGWLSLCYCGPGEGTLRLLPSLKLSTAYILLRPFFLNETLDLSQPTFPGSVPGKGQLHPTTKWHPHLEQDRTMISVPYVRPGDYVYWHVDLAHEVEPHHNGSLDSSVFYNANVPLCPYNIENMIRQRKSFREVMPPADFYLDLGGPFEVEAQHADHGAREENILTLEGRRALGLAPFDENEPGLTEGQRKVRIMANKAMEEA</sequence>
<dbReference type="Gene3D" id="2.60.120.330">
    <property type="entry name" value="B-lactam Antibiotic, Isopenicillin N Synthase, Chain"/>
    <property type="match status" value="1"/>
</dbReference>
<dbReference type="Proteomes" id="UP000256645">
    <property type="component" value="Unassembled WGS sequence"/>
</dbReference>
<dbReference type="InterPro" id="IPR010856">
    <property type="entry name" value="Gig2-like"/>
</dbReference>
<organism evidence="1 2">
    <name type="scientific">Coleophoma cylindrospora</name>
    <dbReference type="NCBI Taxonomy" id="1849047"/>
    <lineage>
        <taxon>Eukaryota</taxon>
        <taxon>Fungi</taxon>
        <taxon>Dikarya</taxon>
        <taxon>Ascomycota</taxon>
        <taxon>Pezizomycotina</taxon>
        <taxon>Leotiomycetes</taxon>
        <taxon>Helotiales</taxon>
        <taxon>Dermateaceae</taxon>
        <taxon>Coleophoma</taxon>
    </lineage>
</organism>
<name>A0A3D8Q8H5_9HELO</name>
<proteinExistence type="predicted"/>
<reference evidence="1 2" key="1">
    <citation type="journal article" date="2018" name="IMA Fungus">
        <title>IMA Genome-F 9: Draft genome sequence of Annulohypoxylon stygium, Aspergillus mulundensis, Berkeleyomyces basicola (syn. Thielaviopsis basicola), Ceratocystis smalleyi, two Cercospora beticola strains, Coleophoma cylindrospora, Fusarium fracticaudum, Phialophora cf. hyalina, and Morchella septimelata.</title>
        <authorList>
            <person name="Wingfield B.D."/>
            <person name="Bills G.F."/>
            <person name="Dong Y."/>
            <person name="Huang W."/>
            <person name="Nel W.J."/>
            <person name="Swalarsk-Parry B.S."/>
            <person name="Vaghefi N."/>
            <person name="Wilken P.M."/>
            <person name="An Z."/>
            <person name="de Beer Z.W."/>
            <person name="De Vos L."/>
            <person name="Chen L."/>
            <person name="Duong T.A."/>
            <person name="Gao Y."/>
            <person name="Hammerbacher A."/>
            <person name="Kikkert J.R."/>
            <person name="Li Y."/>
            <person name="Li H."/>
            <person name="Li K."/>
            <person name="Li Q."/>
            <person name="Liu X."/>
            <person name="Ma X."/>
            <person name="Naidoo K."/>
            <person name="Pethybridge S.J."/>
            <person name="Sun J."/>
            <person name="Steenkamp E.T."/>
            <person name="van der Nest M.A."/>
            <person name="van Wyk S."/>
            <person name="Wingfield M.J."/>
            <person name="Xiong C."/>
            <person name="Yue Q."/>
            <person name="Zhang X."/>
        </authorList>
    </citation>
    <scope>NUCLEOTIDE SEQUENCE [LARGE SCALE GENOMIC DNA]</scope>
    <source>
        <strain evidence="1 2">BP6252</strain>
    </source>
</reference>
<evidence type="ECO:0008006" key="3">
    <source>
        <dbReference type="Google" id="ProtNLM"/>
    </source>
</evidence>
<evidence type="ECO:0000313" key="1">
    <source>
        <dbReference type="EMBL" id="RDW58101.1"/>
    </source>
</evidence>
<evidence type="ECO:0000313" key="2">
    <source>
        <dbReference type="Proteomes" id="UP000256645"/>
    </source>
</evidence>
<gene>
    <name evidence="1" type="ORF">BP6252_13512</name>
</gene>
<dbReference type="AlphaFoldDB" id="A0A3D8Q8H5"/>
<comment type="caution">
    <text evidence="1">The sequence shown here is derived from an EMBL/GenBank/DDBJ whole genome shotgun (WGS) entry which is preliminary data.</text>
</comment>
<dbReference type="SUPFAM" id="SSF51197">
    <property type="entry name" value="Clavaminate synthase-like"/>
    <property type="match status" value="1"/>
</dbReference>
<dbReference type="STRING" id="1849047.A0A3D8Q8H5"/>
<dbReference type="Pfam" id="PF07350">
    <property type="entry name" value="Gig2-like"/>
    <property type="match status" value="1"/>
</dbReference>
<protein>
    <recommendedName>
        <fullName evidence="3">DUF1479-domain-containing protein</fullName>
    </recommendedName>
</protein>
<dbReference type="InterPro" id="IPR027443">
    <property type="entry name" value="IPNS-like_sf"/>
</dbReference>
<keyword evidence="2" id="KW-1185">Reference proteome</keyword>
<dbReference type="PANTHER" id="PTHR30613:SF1">
    <property type="entry name" value="DUF1479 DOMAIN PROTEIN (AFU_ORTHOLOGUE AFUA_5G09280)"/>
    <property type="match status" value="1"/>
</dbReference>
<dbReference type="OrthoDB" id="8249012at2759"/>
<accession>A0A3D8Q8H5</accession>
<dbReference type="PANTHER" id="PTHR30613">
    <property type="entry name" value="UNCHARACTERIZED PROTEIN YBIU-RELATED"/>
    <property type="match status" value="1"/>
</dbReference>